<accession>A0A1B6FXA3</accession>
<feature type="domain" description="Reverse transcriptase" evidence="1">
    <location>
        <begin position="1"/>
        <end position="147"/>
    </location>
</feature>
<proteinExistence type="predicted"/>
<dbReference type="InterPro" id="IPR043502">
    <property type="entry name" value="DNA/RNA_pol_sf"/>
</dbReference>
<dbReference type="GO" id="GO:0071897">
    <property type="term" value="P:DNA biosynthetic process"/>
    <property type="evidence" value="ECO:0007669"/>
    <property type="project" value="UniProtKB-ARBA"/>
</dbReference>
<dbReference type="Pfam" id="PF00078">
    <property type="entry name" value="RVT_1"/>
    <property type="match status" value="1"/>
</dbReference>
<dbReference type="EMBL" id="GECZ01015096">
    <property type="protein sequence ID" value="JAS54673.1"/>
    <property type="molecule type" value="Transcribed_RNA"/>
</dbReference>
<feature type="non-terminal residue" evidence="2">
    <location>
        <position position="1"/>
    </location>
</feature>
<sequence length="147" mass="16311">DFTDHGVLFQKLEYYGVQGVALKLFKSYLSNRRQVVCVHGEWSPVVEVECGVPQGSVLGPFLFLVAINDLPKNVQAKSYIYADDTSILSTGPNINLLKTNVGNAIANISTWFAANDFLLNDNKTETIVFGLRPVPDNIISFEQVKFL</sequence>
<reference evidence="2" key="1">
    <citation type="submission" date="2015-11" db="EMBL/GenBank/DDBJ databases">
        <title>De novo transcriptome assembly of four potential Pierce s Disease insect vectors from Arizona vineyards.</title>
        <authorList>
            <person name="Tassone E.E."/>
        </authorList>
    </citation>
    <scope>NUCLEOTIDE SEQUENCE</scope>
</reference>
<organism evidence="2">
    <name type="scientific">Cuerna arida</name>
    <dbReference type="NCBI Taxonomy" id="1464854"/>
    <lineage>
        <taxon>Eukaryota</taxon>
        <taxon>Metazoa</taxon>
        <taxon>Ecdysozoa</taxon>
        <taxon>Arthropoda</taxon>
        <taxon>Hexapoda</taxon>
        <taxon>Insecta</taxon>
        <taxon>Pterygota</taxon>
        <taxon>Neoptera</taxon>
        <taxon>Paraneoptera</taxon>
        <taxon>Hemiptera</taxon>
        <taxon>Auchenorrhyncha</taxon>
        <taxon>Membracoidea</taxon>
        <taxon>Cicadellidae</taxon>
        <taxon>Cicadellinae</taxon>
        <taxon>Proconiini</taxon>
        <taxon>Cuerna</taxon>
    </lineage>
</organism>
<dbReference type="PROSITE" id="PS50878">
    <property type="entry name" value="RT_POL"/>
    <property type="match status" value="1"/>
</dbReference>
<gene>
    <name evidence="2" type="ORF">g.46219</name>
</gene>
<dbReference type="AlphaFoldDB" id="A0A1B6FXA3"/>
<dbReference type="PANTHER" id="PTHR33332">
    <property type="entry name" value="REVERSE TRANSCRIPTASE DOMAIN-CONTAINING PROTEIN"/>
    <property type="match status" value="1"/>
</dbReference>
<protein>
    <recommendedName>
        <fullName evidence="1">Reverse transcriptase domain-containing protein</fullName>
    </recommendedName>
</protein>
<evidence type="ECO:0000313" key="2">
    <source>
        <dbReference type="EMBL" id="JAS54673.1"/>
    </source>
</evidence>
<name>A0A1B6FXA3_9HEMI</name>
<evidence type="ECO:0000259" key="1">
    <source>
        <dbReference type="PROSITE" id="PS50878"/>
    </source>
</evidence>
<dbReference type="SUPFAM" id="SSF56672">
    <property type="entry name" value="DNA/RNA polymerases"/>
    <property type="match status" value="1"/>
</dbReference>
<dbReference type="InterPro" id="IPR000477">
    <property type="entry name" value="RT_dom"/>
</dbReference>
<feature type="non-terminal residue" evidence="2">
    <location>
        <position position="147"/>
    </location>
</feature>